<proteinExistence type="predicted"/>
<accession>A0A0W1AA18</accession>
<organism evidence="1 2">
    <name type="scientific">Legionella worsleiensis</name>
    <dbReference type="NCBI Taxonomy" id="45076"/>
    <lineage>
        <taxon>Bacteria</taxon>
        <taxon>Pseudomonadati</taxon>
        <taxon>Pseudomonadota</taxon>
        <taxon>Gammaproteobacteria</taxon>
        <taxon>Legionellales</taxon>
        <taxon>Legionellaceae</taxon>
        <taxon>Legionella</taxon>
    </lineage>
</organism>
<gene>
    <name evidence="1" type="ORF">Lwor_1604</name>
</gene>
<protein>
    <submittedName>
        <fullName evidence="1">Transferase</fullName>
    </submittedName>
</protein>
<dbReference type="Proteomes" id="UP000054662">
    <property type="component" value="Unassembled WGS sequence"/>
</dbReference>
<dbReference type="SUPFAM" id="SSF51161">
    <property type="entry name" value="Trimeric LpxA-like enzymes"/>
    <property type="match status" value="1"/>
</dbReference>
<dbReference type="InterPro" id="IPR047324">
    <property type="entry name" value="LbH_gamma_CA-like"/>
</dbReference>
<dbReference type="Gene3D" id="2.160.10.10">
    <property type="entry name" value="Hexapeptide repeat proteins"/>
    <property type="match status" value="1"/>
</dbReference>
<sequence length="185" mass="20090">MTKTIRRFDNKSPSLGQRVYIDPQSAIIGDVTLGDDVSVWPMAVIRGDVNTIRIGHSCSIQDGAILHVTHDGPYTSGGKPLIIGNSVTIGHHAMLHGCTIEDYCLIGMGAIILDAAHIKRHVVVAAGSLVPPGKVLESGYLYMGSPVKAVRALTSSEIEHIEYSAQHYVRLKEKYINDPDCFIKD</sequence>
<dbReference type="OrthoDB" id="9803036at2"/>
<dbReference type="EMBL" id="LNZC01000020">
    <property type="protein sequence ID" value="KTD78209.1"/>
    <property type="molecule type" value="Genomic_DNA"/>
</dbReference>
<evidence type="ECO:0000313" key="1">
    <source>
        <dbReference type="EMBL" id="KTD78209.1"/>
    </source>
</evidence>
<keyword evidence="2" id="KW-1185">Reference proteome</keyword>
<evidence type="ECO:0000313" key="2">
    <source>
        <dbReference type="Proteomes" id="UP000054662"/>
    </source>
</evidence>
<dbReference type="PANTHER" id="PTHR13061:SF56">
    <property type="entry name" value="PROTEIN YRDA"/>
    <property type="match status" value="1"/>
</dbReference>
<dbReference type="PANTHER" id="PTHR13061">
    <property type="entry name" value="DYNACTIN SUBUNIT P25"/>
    <property type="match status" value="1"/>
</dbReference>
<dbReference type="CDD" id="cd04645">
    <property type="entry name" value="LbH_gamma_CA_like"/>
    <property type="match status" value="1"/>
</dbReference>
<keyword evidence="1" id="KW-0808">Transferase</keyword>
<dbReference type="InterPro" id="IPR011004">
    <property type="entry name" value="Trimer_LpxA-like_sf"/>
</dbReference>
<dbReference type="GO" id="GO:0016740">
    <property type="term" value="F:transferase activity"/>
    <property type="evidence" value="ECO:0007669"/>
    <property type="project" value="UniProtKB-KW"/>
</dbReference>
<dbReference type="Pfam" id="PF00132">
    <property type="entry name" value="Hexapep"/>
    <property type="match status" value="1"/>
</dbReference>
<dbReference type="STRING" id="45076.Lwor_1604"/>
<comment type="caution">
    <text evidence="1">The sequence shown here is derived from an EMBL/GenBank/DDBJ whole genome shotgun (WGS) entry which is preliminary data.</text>
</comment>
<name>A0A0W1AA18_9GAMM</name>
<reference evidence="1 2" key="1">
    <citation type="submission" date="2015-11" db="EMBL/GenBank/DDBJ databases">
        <title>Genomic analysis of 38 Legionella species identifies large and diverse effector repertoires.</title>
        <authorList>
            <person name="Burstein D."/>
            <person name="Amaro F."/>
            <person name="Zusman T."/>
            <person name="Lifshitz Z."/>
            <person name="Cohen O."/>
            <person name="Gilbert J.A."/>
            <person name="Pupko T."/>
            <person name="Shuman H.A."/>
            <person name="Segal G."/>
        </authorList>
    </citation>
    <scope>NUCLEOTIDE SEQUENCE [LARGE SCALE GENOMIC DNA]</scope>
    <source>
        <strain evidence="1 2">ATCC 49508</strain>
    </source>
</reference>
<dbReference type="InterPro" id="IPR001451">
    <property type="entry name" value="Hexapep"/>
</dbReference>
<dbReference type="RefSeq" id="WP_058493400.1">
    <property type="nucleotide sequence ID" value="NZ_CBCRUR010000012.1"/>
</dbReference>
<dbReference type="AlphaFoldDB" id="A0A0W1AA18"/>
<dbReference type="PATRIC" id="fig|45076.6.peg.1737"/>
<dbReference type="InterPro" id="IPR050484">
    <property type="entry name" value="Transf_Hexapept/Carb_Anhydrase"/>
</dbReference>